<dbReference type="GO" id="GO:0003954">
    <property type="term" value="F:NADH dehydrogenase activity"/>
    <property type="evidence" value="ECO:0007669"/>
    <property type="project" value="TreeGrafter"/>
</dbReference>
<evidence type="ECO:0000256" key="6">
    <source>
        <dbReference type="ARBA" id="ARBA00023136"/>
    </source>
</evidence>
<feature type="transmembrane region" description="Helical" evidence="8">
    <location>
        <begin position="538"/>
        <end position="555"/>
    </location>
</feature>
<dbReference type="PRINTS" id="PR01434">
    <property type="entry name" value="NADHDHGNASE5"/>
</dbReference>
<feature type="transmembrane region" description="Helical" evidence="8">
    <location>
        <begin position="174"/>
        <end position="191"/>
    </location>
</feature>
<accession>A0A481ZMB2</accession>
<keyword evidence="8 11" id="KW-0496">Mitochondrion</keyword>
<dbReference type="Pfam" id="PF00361">
    <property type="entry name" value="Proton_antipo_M"/>
    <property type="match status" value="1"/>
</dbReference>
<feature type="transmembrane region" description="Helical" evidence="8">
    <location>
        <begin position="12"/>
        <end position="29"/>
    </location>
</feature>
<feature type="transmembrane region" description="Helical" evidence="8">
    <location>
        <begin position="60"/>
        <end position="78"/>
    </location>
</feature>
<feature type="transmembrane region" description="Helical" evidence="8">
    <location>
        <begin position="84"/>
        <end position="105"/>
    </location>
</feature>
<feature type="transmembrane region" description="Helical" evidence="8">
    <location>
        <begin position="211"/>
        <end position="230"/>
    </location>
</feature>
<reference evidence="11" key="1">
    <citation type="journal article" date="2019" name="Mitochondrial DNA Part B Resour">
        <title>The complete mitogenome of the Roman snail Helix pomatia Linnaeus 1758 (Stylommatophora: Helicidae).</title>
        <authorList>
            <person name="Groenenberg D.S.J."/>
            <person name="Duijm E."/>
        </authorList>
    </citation>
    <scope>NUCLEOTIDE SEQUENCE</scope>
</reference>
<feature type="transmembrane region" description="Helical" evidence="8">
    <location>
        <begin position="242"/>
        <end position="261"/>
    </location>
</feature>
<keyword evidence="8" id="KW-0830">Ubiquinone</keyword>
<evidence type="ECO:0000256" key="1">
    <source>
        <dbReference type="ARBA" id="ARBA00004141"/>
    </source>
</evidence>
<keyword evidence="6 8" id="KW-0472">Membrane</keyword>
<feature type="transmembrane region" description="Helical" evidence="8">
    <location>
        <begin position="334"/>
        <end position="357"/>
    </location>
</feature>
<dbReference type="GO" id="GO:0016020">
    <property type="term" value="C:membrane"/>
    <property type="evidence" value="ECO:0007669"/>
    <property type="project" value="UniProtKB-SubCell"/>
</dbReference>
<dbReference type="EC" id="7.1.1.2" evidence="2 8"/>
<evidence type="ECO:0000256" key="2">
    <source>
        <dbReference type="ARBA" id="ARBA00012944"/>
    </source>
</evidence>
<keyword evidence="8" id="KW-0813">Transport</keyword>
<evidence type="ECO:0000256" key="5">
    <source>
        <dbReference type="ARBA" id="ARBA00022989"/>
    </source>
</evidence>
<gene>
    <name evidence="11" type="primary">ND5</name>
</gene>
<feature type="transmembrane region" description="Helical" evidence="8">
    <location>
        <begin position="267"/>
        <end position="291"/>
    </location>
</feature>
<comment type="similarity">
    <text evidence="8">Belongs to the complex I subunit 5 family.</text>
</comment>
<feature type="transmembrane region" description="Helical" evidence="8">
    <location>
        <begin position="410"/>
        <end position="432"/>
    </location>
</feature>
<keyword evidence="5 8" id="KW-1133">Transmembrane helix</keyword>
<evidence type="ECO:0000256" key="3">
    <source>
        <dbReference type="ARBA" id="ARBA00021096"/>
    </source>
</evidence>
<dbReference type="InterPro" id="IPR001750">
    <property type="entry name" value="ND/Mrp_TM"/>
</dbReference>
<feature type="transmembrane region" description="Helical" evidence="8">
    <location>
        <begin position="303"/>
        <end position="322"/>
    </location>
</feature>
<comment type="catalytic activity">
    <reaction evidence="7 8">
        <text>a ubiquinone + NADH + 5 H(+)(in) = a ubiquinol + NAD(+) + 4 H(+)(out)</text>
        <dbReference type="Rhea" id="RHEA:29091"/>
        <dbReference type="Rhea" id="RHEA-COMP:9565"/>
        <dbReference type="Rhea" id="RHEA-COMP:9566"/>
        <dbReference type="ChEBI" id="CHEBI:15378"/>
        <dbReference type="ChEBI" id="CHEBI:16389"/>
        <dbReference type="ChEBI" id="CHEBI:17976"/>
        <dbReference type="ChEBI" id="CHEBI:57540"/>
        <dbReference type="ChEBI" id="CHEBI:57945"/>
        <dbReference type="EC" id="7.1.1.2"/>
    </reaction>
</comment>
<dbReference type="InterPro" id="IPR003945">
    <property type="entry name" value="NU5C-like"/>
</dbReference>
<protein>
    <recommendedName>
        <fullName evidence="3 8">NADH-ubiquinone oxidoreductase chain 5</fullName>
        <ecNumber evidence="2 8">7.1.1.2</ecNumber>
    </recommendedName>
</protein>
<dbReference type="InterPro" id="IPR001516">
    <property type="entry name" value="Proton_antipo_N"/>
</dbReference>
<feature type="domain" description="NADH:quinone oxidoreductase/Mrp antiporter transmembrane" evidence="9">
    <location>
        <begin position="105"/>
        <end position="381"/>
    </location>
</feature>
<evidence type="ECO:0000259" key="10">
    <source>
        <dbReference type="Pfam" id="PF00662"/>
    </source>
</evidence>
<evidence type="ECO:0000256" key="7">
    <source>
        <dbReference type="ARBA" id="ARBA00049551"/>
    </source>
</evidence>
<geneLocation type="mitochondrion" evidence="11"/>
<evidence type="ECO:0000313" key="11">
    <source>
        <dbReference type="EMBL" id="QBL02339.1"/>
    </source>
</evidence>
<feature type="domain" description="NADH-Ubiquinone oxidoreductase (complex I) chain 5 N-terminal" evidence="10">
    <location>
        <begin position="51"/>
        <end position="89"/>
    </location>
</feature>
<evidence type="ECO:0000259" key="9">
    <source>
        <dbReference type="Pfam" id="PF00361"/>
    </source>
</evidence>
<dbReference type="Pfam" id="PF00662">
    <property type="entry name" value="Proton_antipo_N"/>
    <property type="match status" value="1"/>
</dbReference>
<dbReference type="PANTHER" id="PTHR42829:SF2">
    <property type="entry name" value="NADH-UBIQUINONE OXIDOREDUCTASE CHAIN 5"/>
    <property type="match status" value="1"/>
</dbReference>
<dbReference type="GO" id="GO:0042773">
    <property type="term" value="P:ATP synthesis coupled electron transport"/>
    <property type="evidence" value="ECO:0007669"/>
    <property type="project" value="InterPro"/>
</dbReference>
<dbReference type="AlphaFoldDB" id="A0A481ZMB2"/>
<feature type="transmembrane region" description="Helical" evidence="8">
    <location>
        <begin position="369"/>
        <end position="390"/>
    </location>
</feature>
<comment type="subcellular location">
    <subcellularLocation>
        <location evidence="1">Membrane</location>
        <topology evidence="1">Multi-pass membrane protein</topology>
    </subcellularLocation>
</comment>
<organism evidence="11">
    <name type="scientific">Helix pomatia</name>
    <name type="common">Roman snail</name>
    <name type="synonym">Edible snail</name>
    <dbReference type="NCBI Taxonomy" id="6536"/>
    <lineage>
        <taxon>Eukaryota</taxon>
        <taxon>Metazoa</taxon>
        <taxon>Spiralia</taxon>
        <taxon>Lophotrochozoa</taxon>
        <taxon>Mollusca</taxon>
        <taxon>Gastropoda</taxon>
        <taxon>Heterobranchia</taxon>
        <taxon>Euthyneura</taxon>
        <taxon>Panpulmonata</taxon>
        <taxon>Eupulmonata</taxon>
        <taxon>Stylommatophora</taxon>
        <taxon>Helicina</taxon>
        <taxon>Helicoidea</taxon>
        <taxon>Helicidae</taxon>
        <taxon>Helix</taxon>
    </lineage>
</organism>
<keyword evidence="8" id="KW-0520">NAD</keyword>
<dbReference type="GO" id="GO:0008137">
    <property type="term" value="F:NADH dehydrogenase (ubiquinone) activity"/>
    <property type="evidence" value="ECO:0007669"/>
    <property type="project" value="UniProtKB-EC"/>
</dbReference>
<proteinExistence type="inferred from homology"/>
<sequence length="556" mass="62388">MLVMHYQRFSMLLCGMCSVYVILYMLLPLFQGVNYVYDCLLTSSTLLVSCLIFDSISLSFSAVVMYISMCVFFFSRYYMLTDPFYNRFMWLLVTFVASMNVLILSGSLLTMLVGWDGLGVSSFALIMYYQSKESLTASFMTLLVNRLGDIIIMSSMGVFIIMGSSLLTTYTMSTVYIMMLLFSFAALTKSAQYPFCAWLPAAMAAPTPVSALVHSSTLVTAGVYILIRACYMNSIPLDASNLLLFCGAITSFIGGCCALFENDIKKLIALSTLSQLGVMMFSLGLGLYNFALLHLFTHAMFKALLFLAAGCVLLMSFGVQDLRLLGGVSKSNPLLLVFLNVSAFCLMGLPFLSAFYSKHVILSAMWCQSMNIVAVFLMLASTLLSSIYMLRFLKALNWGPNHSYAVATPYYLGFYTPLCFLFLGSCLSGWFFINIDMSYVMSTFSYSVYDKFLYMIALSGVFIGLMTTKTQGNELCSSMFYMVPVWRNINFISHKFVKTLKNLDSGWLEPNTYSSSISQISSYMFNIVSTWPPRNFNFIPWSVLMTVFFLLLTCLY</sequence>
<feature type="transmembrane region" description="Helical" evidence="8">
    <location>
        <begin position="150"/>
        <end position="167"/>
    </location>
</feature>
<name>A0A481ZMB2_HELPO</name>
<evidence type="ECO:0000256" key="8">
    <source>
        <dbReference type="RuleBase" id="RU003404"/>
    </source>
</evidence>
<dbReference type="EMBL" id="MK488031">
    <property type="protein sequence ID" value="QBL02339.1"/>
    <property type="molecule type" value="Genomic_DNA"/>
</dbReference>
<evidence type="ECO:0000256" key="4">
    <source>
        <dbReference type="ARBA" id="ARBA00022692"/>
    </source>
</evidence>
<dbReference type="PANTHER" id="PTHR42829">
    <property type="entry name" value="NADH-UBIQUINONE OXIDOREDUCTASE CHAIN 5"/>
    <property type="match status" value="1"/>
</dbReference>
<dbReference type="GO" id="GO:0015990">
    <property type="term" value="P:electron transport coupled proton transport"/>
    <property type="evidence" value="ECO:0007669"/>
    <property type="project" value="TreeGrafter"/>
</dbReference>
<comment type="function">
    <text evidence="8">Core subunit of the mitochondrial membrane respiratory chain NADH dehydrogenase (Complex I) which catalyzes electron transfer from NADH through the respiratory chain, using ubiquinone as an electron acceptor. Essential for the catalytic activity and assembly of complex I.</text>
</comment>
<keyword evidence="4 8" id="KW-0812">Transmembrane</keyword>
<feature type="transmembrane region" description="Helical" evidence="8">
    <location>
        <begin position="452"/>
        <end position="472"/>
    </location>
</feature>